<evidence type="ECO:0000256" key="3">
    <source>
        <dbReference type="HAMAP-Rule" id="MF_01660"/>
    </source>
</evidence>
<evidence type="ECO:0000313" key="6">
    <source>
        <dbReference type="Proteomes" id="UP000218287"/>
    </source>
</evidence>
<dbReference type="UniPathway" id="UPA00995"/>
<sequence length="273" mass="31488">MQKNYKFNYKLINSKNKQFILFLHGFIGNLDEFDEVIQLLGTEFSYLTLDLPGHGKTQVLGEDKYYTIEQTAQALINLLDELNIPKCFLVGYSMGGRLALYLTLHFPERFYKVILESASPGLATEPERLERVRKDEQIAKKLTRCVSKNEFREFLLNWYNQPIFGVIKNHPEFVSMLESRLQNQPLELATSLRFMGTGSQPSLWEKLKDNTVPLLLLVGENDDKFLIINTNMAEIDKLAQVKIISNSAHNIHLESTNEFVQNVQEFCTFSPKT</sequence>
<dbReference type="GO" id="GO:0009234">
    <property type="term" value="P:menaquinone biosynthetic process"/>
    <property type="evidence" value="ECO:0007669"/>
    <property type="project" value="UniProtKB-UniRule"/>
</dbReference>
<dbReference type="InterPro" id="IPR000073">
    <property type="entry name" value="AB_hydrolase_1"/>
</dbReference>
<accession>A0A1Z4GEZ0</accession>
<dbReference type="InterPro" id="IPR022485">
    <property type="entry name" value="SHCHC_synthase_MenH"/>
</dbReference>
<protein>
    <recommendedName>
        <fullName evidence="3">Putative 2-succinyl-6-hydroxy-2,4-cyclohexadiene-1-carboxylate synthase</fullName>
        <shortName evidence="3">SHCHC synthase</shortName>
        <ecNumber evidence="3">4.2.99.20</ecNumber>
    </recommendedName>
</protein>
<dbReference type="Pfam" id="PF00561">
    <property type="entry name" value="Abhydrolase_1"/>
    <property type="match status" value="1"/>
</dbReference>
<dbReference type="Gene3D" id="3.40.50.1820">
    <property type="entry name" value="alpha/beta hydrolase"/>
    <property type="match status" value="1"/>
</dbReference>
<dbReference type="EC" id="4.2.99.20" evidence="3"/>
<keyword evidence="2 3" id="KW-0456">Lyase</keyword>
<comment type="function">
    <text evidence="3">Catalyzes a proton abstraction reaction that results in 2,5-elimination of pyruvate from 2-succinyl-5-enolpyruvyl-6-hydroxy-3-cyclohexene-1-carboxylate (SEPHCHC) and the formation of 2-succinyl-6-hydroxy-2,4-cyclohexadiene-1-carboxylate (SHCHC).</text>
</comment>
<proteinExistence type="inferred from homology"/>
<comment type="subunit">
    <text evidence="3">Monomer.</text>
</comment>
<dbReference type="OrthoDB" id="9808398at2"/>
<dbReference type="GO" id="GO:0070205">
    <property type="term" value="F:2-succinyl-6-hydroxy-2,4-cyclohexadiene-1-carboxylate synthase activity"/>
    <property type="evidence" value="ECO:0007669"/>
    <property type="project" value="UniProtKB-UniRule"/>
</dbReference>
<dbReference type="NCBIfam" id="TIGR03695">
    <property type="entry name" value="menH_SHCHC"/>
    <property type="match status" value="1"/>
</dbReference>
<comment type="similarity">
    <text evidence="3">Belongs to the AB hydrolase superfamily. MenH family.</text>
</comment>
<dbReference type="PANTHER" id="PTHR42916:SF1">
    <property type="entry name" value="PROTEIN PHYLLO, CHLOROPLASTIC"/>
    <property type="match status" value="1"/>
</dbReference>
<dbReference type="GO" id="GO:0042372">
    <property type="term" value="P:phylloquinone biosynthetic process"/>
    <property type="evidence" value="ECO:0007669"/>
    <property type="project" value="UniProtKB-UniRule"/>
</dbReference>
<evidence type="ECO:0000256" key="1">
    <source>
        <dbReference type="ARBA" id="ARBA00022428"/>
    </source>
</evidence>
<dbReference type="SUPFAM" id="SSF53474">
    <property type="entry name" value="alpha/beta-Hydrolases"/>
    <property type="match status" value="1"/>
</dbReference>
<dbReference type="UniPathway" id="UPA01057">
    <property type="reaction ID" value="UER00900"/>
</dbReference>
<dbReference type="EMBL" id="AP018174">
    <property type="protein sequence ID" value="BAY15916.1"/>
    <property type="molecule type" value="Genomic_DNA"/>
</dbReference>
<dbReference type="PRINTS" id="PR00111">
    <property type="entry name" value="ABHYDROLASE"/>
</dbReference>
<comment type="catalytic activity">
    <reaction evidence="3">
        <text>5-enolpyruvoyl-6-hydroxy-2-succinyl-cyclohex-3-ene-1-carboxylate = (1R,6R)-6-hydroxy-2-succinyl-cyclohexa-2,4-diene-1-carboxylate + pyruvate</text>
        <dbReference type="Rhea" id="RHEA:25597"/>
        <dbReference type="ChEBI" id="CHEBI:15361"/>
        <dbReference type="ChEBI" id="CHEBI:58689"/>
        <dbReference type="ChEBI" id="CHEBI:58818"/>
        <dbReference type="EC" id="4.2.99.20"/>
    </reaction>
</comment>
<evidence type="ECO:0000259" key="4">
    <source>
        <dbReference type="Pfam" id="PF00561"/>
    </source>
</evidence>
<feature type="domain" description="AB hydrolase-1" evidence="4">
    <location>
        <begin position="20"/>
        <end position="255"/>
    </location>
</feature>
<dbReference type="InterPro" id="IPR029058">
    <property type="entry name" value="AB_hydrolase_fold"/>
</dbReference>
<dbReference type="GO" id="GO:0016787">
    <property type="term" value="F:hydrolase activity"/>
    <property type="evidence" value="ECO:0007669"/>
    <property type="project" value="UniProtKB-KW"/>
</dbReference>
<keyword evidence="1" id="KW-0474">Menaquinone biosynthesis</keyword>
<dbReference type="AlphaFoldDB" id="A0A1Z4GEZ0"/>
<evidence type="ECO:0000256" key="2">
    <source>
        <dbReference type="ARBA" id="ARBA00023239"/>
    </source>
</evidence>
<reference evidence="5 6" key="1">
    <citation type="submission" date="2017-06" db="EMBL/GenBank/DDBJ databases">
        <title>Genome sequencing of cyanobaciteial culture collection at National Institute for Environmental Studies (NIES).</title>
        <authorList>
            <person name="Hirose Y."/>
            <person name="Shimura Y."/>
            <person name="Fujisawa T."/>
            <person name="Nakamura Y."/>
            <person name="Kawachi M."/>
        </authorList>
    </citation>
    <scope>NUCLEOTIDE SEQUENCE [LARGE SCALE GENOMIC DNA]</scope>
    <source>
        <strain evidence="5 6">NIES-21</strain>
    </source>
</reference>
<dbReference type="PANTHER" id="PTHR42916">
    <property type="entry name" value="2-SUCCINYL-5-ENOLPYRUVYL-6-HYDROXY-3-CYCLOHEXENE-1-CARBOXYLATE SYNTHASE"/>
    <property type="match status" value="1"/>
</dbReference>
<keyword evidence="5" id="KW-0378">Hydrolase</keyword>
<dbReference type="Proteomes" id="UP000218287">
    <property type="component" value="Chromosome"/>
</dbReference>
<gene>
    <name evidence="3" type="primary">menH</name>
    <name evidence="5" type="ORF">NIES21_17370</name>
</gene>
<keyword evidence="6" id="KW-1185">Reference proteome</keyword>
<comment type="pathway">
    <text evidence="3">Cofactor biosynthesis; phylloquinone biosynthesis.</text>
</comment>
<name>A0A1Z4GEZ0_9CYAN</name>
<evidence type="ECO:0000313" key="5">
    <source>
        <dbReference type="EMBL" id="BAY15916.1"/>
    </source>
</evidence>
<comment type="pathway">
    <text evidence="3">Quinol/quinone metabolism; 1,4-dihydroxy-2-naphthoate biosynthesis; 1,4-dihydroxy-2-naphthoate from chorismate: step 3/7.</text>
</comment>
<organism evidence="5 6">
    <name type="scientific">Anabaenopsis circularis NIES-21</name>
    <dbReference type="NCBI Taxonomy" id="1085406"/>
    <lineage>
        <taxon>Bacteria</taxon>
        <taxon>Bacillati</taxon>
        <taxon>Cyanobacteriota</taxon>
        <taxon>Cyanophyceae</taxon>
        <taxon>Nostocales</taxon>
        <taxon>Nodulariaceae</taxon>
        <taxon>Anabaenopsis</taxon>
    </lineage>
</organism>
<dbReference type="HAMAP" id="MF_01660">
    <property type="entry name" value="MenH"/>
    <property type="match status" value="1"/>
</dbReference>